<organism evidence="2 3">
    <name type="scientific">Dreissena polymorpha</name>
    <name type="common">Zebra mussel</name>
    <name type="synonym">Mytilus polymorpha</name>
    <dbReference type="NCBI Taxonomy" id="45954"/>
    <lineage>
        <taxon>Eukaryota</taxon>
        <taxon>Metazoa</taxon>
        <taxon>Spiralia</taxon>
        <taxon>Lophotrochozoa</taxon>
        <taxon>Mollusca</taxon>
        <taxon>Bivalvia</taxon>
        <taxon>Autobranchia</taxon>
        <taxon>Heteroconchia</taxon>
        <taxon>Euheterodonta</taxon>
        <taxon>Imparidentia</taxon>
        <taxon>Neoheterodontei</taxon>
        <taxon>Myida</taxon>
        <taxon>Dreissenoidea</taxon>
        <taxon>Dreissenidae</taxon>
        <taxon>Dreissena</taxon>
    </lineage>
</organism>
<evidence type="ECO:0000313" key="2">
    <source>
        <dbReference type="EMBL" id="KAH3824580.1"/>
    </source>
</evidence>
<reference evidence="2" key="2">
    <citation type="submission" date="2020-11" db="EMBL/GenBank/DDBJ databases">
        <authorList>
            <person name="McCartney M.A."/>
            <person name="Auch B."/>
            <person name="Kono T."/>
            <person name="Mallez S."/>
            <person name="Becker A."/>
            <person name="Gohl D.M."/>
            <person name="Silverstein K.A.T."/>
            <person name="Koren S."/>
            <person name="Bechman K.B."/>
            <person name="Herman A."/>
            <person name="Abrahante J.E."/>
            <person name="Garbe J."/>
        </authorList>
    </citation>
    <scope>NUCLEOTIDE SEQUENCE</scope>
    <source>
        <strain evidence="2">Duluth1</strain>
        <tissue evidence="2">Whole animal</tissue>
    </source>
</reference>
<name>A0A9D4GZH2_DREPO</name>
<proteinExistence type="predicted"/>
<accession>A0A9D4GZH2</accession>
<comment type="caution">
    <text evidence="2">The sequence shown here is derived from an EMBL/GenBank/DDBJ whole genome shotgun (WGS) entry which is preliminary data.</text>
</comment>
<evidence type="ECO:0000256" key="1">
    <source>
        <dbReference type="SAM" id="Coils"/>
    </source>
</evidence>
<protein>
    <submittedName>
        <fullName evidence="2">Uncharacterized protein</fullName>
    </submittedName>
</protein>
<dbReference type="Proteomes" id="UP000828390">
    <property type="component" value="Unassembled WGS sequence"/>
</dbReference>
<dbReference type="EMBL" id="JAIWYP010000005">
    <property type="protein sequence ID" value="KAH3824580.1"/>
    <property type="molecule type" value="Genomic_DNA"/>
</dbReference>
<reference evidence="2" key="1">
    <citation type="journal article" date="2019" name="bioRxiv">
        <title>The Genome of the Zebra Mussel, Dreissena polymorpha: A Resource for Invasive Species Research.</title>
        <authorList>
            <person name="McCartney M.A."/>
            <person name="Auch B."/>
            <person name="Kono T."/>
            <person name="Mallez S."/>
            <person name="Zhang Y."/>
            <person name="Obille A."/>
            <person name="Becker A."/>
            <person name="Abrahante J.E."/>
            <person name="Garbe J."/>
            <person name="Badalamenti J.P."/>
            <person name="Herman A."/>
            <person name="Mangelson H."/>
            <person name="Liachko I."/>
            <person name="Sullivan S."/>
            <person name="Sone E.D."/>
            <person name="Koren S."/>
            <person name="Silverstein K.A.T."/>
            <person name="Beckman K.B."/>
            <person name="Gohl D.M."/>
        </authorList>
    </citation>
    <scope>NUCLEOTIDE SEQUENCE</scope>
    <source>
        <strain evidence="2">Duluth1</strain>
        <tissue evidence="2">Whole animal</tissue>
    </source>
</reference>
<gene>
    <name evidence="2" type="ORF">DPMN_126417</name>
</gene>
<keyword evidence="3" id="KW-1185">Reference proteome</keyword>
<dbReference type="AlphaFoldDB" id="A0A9D4GZH2"/>
<feature type="coiled-coil region" evidence="1">
    <location>
        <begin position="2"/>
        <end position="42"/>
    </location>
</feature>
<sequence length="120" mass="13268">MLMDQLAELDKKKERLREQKELHFLRKQVQGCEARILDLEKDIFKIVTGTNFANESVAHTTKSRLVANLTGSVTSSTPGARQGKTTVSAAAGETGMPLLDINSLRQMTGLRKKAKKELLS</sequence>
<evidence type="ECO:0000313" key="3">
    <source>
        <dbReference type="Proteomes" id="UP000828390"/>
    </source>
</evidence>
<keyword evidence="1" id="KW-0175">Coiled coil</keyword>